<evidence type="ECO:0000256" key="1">
    <source>
        <dbReference type="SAM" id="Coils"/>
    </source>
</evidence>
<dbReference type="AlphaFoldDB" id="A0A067S783"/>
<accession>A0A067S783</accession>
<protein>
    <submittedName>
        <fullName evidence="2">Uncharacterized protein</fullName>
    </submittedName>
</protein>
<organism evidence="2 3">
    <name type="scientific">Galerina marginata (strain CBS 339.88)</name>
    <dbReference type="NCBI Taxonomy" id="685588"/>
    <lineage>
        <taxon>Eukaryota</taxon>
        <taxon>Fungi</taxon>
        <taxon>Dikarya</taxon>
        <taxon>Basidiomycota</taxon>
        <taxon>Agaricomycotina</taxon>
        <taxon>Agaricomycetes</taxon>
        <taxon>Agaricomycetidae</taxon>
        <taxon>Agaricales</taxon>
        <taxon>Agaricineae</taxon>
        <taxon>Strophariaceae</taxon>
        <taxon>Galerina</taxon>
    </lineage>
</organism>
<dbReference type="HOGENOM" id="CLU_1299807_0_0_1"/>
<sequence length="212" mass="23510">MKDPLFLPDSVEEEAAYSAAIQRETELALDLSAARAERDKYKKDCEWYRAEIEELKIERDMLKDNCERMKDEIEEVKTSAFLLPNNFQNDLKKALTEHWAINNPQLDSAEHPESYDGPEDRKREFLQAAGIWHFLFSGGAGPISTLVPARSAIGGQAARWFIDIDLNTLRKFGIIGLLADVEGDVPNADGEDMLGAGPGGSSGGWRAELALG</sequence>
<proteinExistence type="predicted"/>
<gene>
    <name evidence="2" type="ORF">GALMADRAFT_216880</name>
</gene>
<keyword evidence="3" id="KW-1185">Reference proteome</keyword>
<dbReference type="Proteomes" id="UP000027222">
    <property type="component" value="Unassembled WGS sequence"/>
</dbReference>
<evidence type="ECO:0000313" key="3">
    <source>
        <dbReference type="Proteomes" id="UP000027222"/>
    </source>
</evidence>
<reference evidence="3" key="1">
    <citation type="journal article" date="2014" name="Proc. Natl. Acad. Sci. U.S.A.">
        <title>Extensive sampling of basidiomycete genomes demonstrates inadequacy of the white-rot/brown-rot paradigm for wood decay fungi.</title>
        <authorList>
            <person name="Riley R."/>
            <person name="Salamov A.A."/>
            <person name="Brown D.W."/>
            <person name="Nagy L.G."/>
            <person name="Floudas D."/>
            <person name="Held B.W."/>
            <person name="Levasseur A."/>
            <person name="Lombard V."/>
            <person name="Morin E."/>
            <person name="Otillar R."/>
            <person name="Lindquist E.A."/>
            <person name="Sun H."/>
            <person name="LaButti K.M."/>
            <person name="Schmutz J."/>
            <person name="Jabbour D."/>
            <person name="Luo H."/>
            <person name="Baker S.E."/>
            <person name="Pisabarro A.G."/>
            <person name="Walton J.D."/>
            <person name="Blanchette R.A."/>
            <person name="Henrissat B."/>
            <person name="Martin F."/>
            <person name="Cullen D."/>
            <person name="Hibbett D.S."/>
            <person name="Grigoriev I.V."/>
        </authorList>
    </citation>
    <scope>NUCLEOTIDE SEQUENCE [LARGE SCALE GENOMIC DNA]</scope>
    <source>
        <strain evidence="3">CBS 339.88</strain>
    </source>
</reference>
<feature type="coiled-coil region" evidence="1">
    <location>
        <begin position="31"/>
        <end position="79"/>
    </location>
</feature>
<dbReference type="EMBL" id="KL142421">
    <property type="protein sequence ID" value="KDR66666.1"/>
    <property type="molecule type" value="Genomic_DNA"/>
</dbReference>
<name>A0A067S783_GALM3</name>
<evidence type="ECO:0000313" key="2">
    <source>
        <dbReference type="EMBL" id="KDR66666.1"/>
    </source>
</evidence>
<keyword evidence="1" id="KW-0175">Coiled coil</keyword>